<proteinExistence type="predicted"/>
<feature type="compositionally biased region" description="Polar residues" evidence="1">
    <location>
        <begin position="44"/>
        <end position="55"/>
    </location>
</feature>
<evidence type="ECO:0000313" key="5">
    <source>
        <dbReference type="Proteomes" id="UP000664167"/>
    </source>
</evidence>
<keyword evidence="3" id="KW-0732">Signal</keyword>
<evidence type="ECO:0000313" key="4">
    <source>
        <dbReference type="EMBL" id="MBO0517091.1"/>
    </source>
</evidence>
<dbReference type="Proteomes" id="UP000664167">
    <property type="component" value="Unassembled WGS sequence"/>
</dbReference>
<evidence type="ECO:0008006" key="6">
    <source>
        <dbReference type="Google" id="ProtNLM"/>
    </source>
</evidence>
<keyword evidence="2" id="KW-0812">Transmembrane</keyword>
<evidence type="ECO:0000256" key="2">
    <source>
        <dbReference type="SAM" id="Phobius"/>
    </source>
</evidence>
<organism evidence="4 5">
    <name type="scientific">Streptomyces beijiangensis</name>
    <dbReference type="NCBI Taxonomy" id="163361"/>
    <lineage>
        <taxon>Bacteria</taxon>
        <taxon>Bacillati</taxon>
        <taxon>Actinomycetota</taxon>
        <taxon>Actinomycetes</taxon>
        <taxon>Kitasatosporales</taxon>
        <taxon>Streptomycetaceae</taxon>
        <taxon>Streptomyces</taxon>
    </lineage>
</organism>
<feature type="signal peptide" evidence="3">
    <location>
        <begin position="1"/>
        <end position="26"/>
    </location>
</feature>
<dbReference type="PROSITE" id="PS51257">
    <property type="entry name" value="PROKAR_LIPOPROTEIN"/>
    <property type="match status" value="1"/>
</dbReference>
<evidence type="ECO:0000256" key="3">
    <source>
        <dbReference type="SAM" id="SignalP"/>
    </source>
</evidence>
<feature type="transmembrane region" description="Helical" evidence="2">
    <location>
        <begin position="104"/>
        <end position="122"/>
    </location>
</feature>
<dbReference type="AlphaFoldDB" id="A0A939FF98"/>
<keyword evidence="2" id="KW-0472">Membrane</keyword>
<keyword evidence="5" id="KW-1185">Reference proteome</keyword>
<keyword evidence="2" id="KW-1133">Transmembrane helix</keyword>
<name>A0A939FF98_9ACTN</name>
<dbReference type="RefSeq" id="WP_206968948.1">
    <property type="nucleotide sequence ID" value="NZ_BAAAJJ010000010.1"/>
</dbReference>
<evidence type="ECO:0000256" key="1">
    <source>
        <dbReference type="SAM" id="MobiDB-lite"/>
    </source>
</evidence>
<sequence>MRSIRALTGLAIAGAVLTMAAPNAHAVSSSCQKALDDAEIAQRNFDTVSKDPNTSADDKKNAEDEANMTASTAQRFCDSTDPAVTGSVKAGAGGTQGSASPAELAGGAALLAAGAAGGVLMMRRRASADQR</sequence>
<reference evidence="4" key="1">
    <citation type="submission" date="2021-03" db="EMBL/GenBank/DDBJ databases">
        <title>Streptomyces poriferae sp. nov., a novel marine sponge-derived Actinobacteria species with anti-MRSA activity.</title>
        <authorList>
            <person name="Sandoval-Powers M."/>
            <person name="Kralova S."/>
            <person name="Nguyen G.-S."/>
            <person name="Fawwal D."/>
            <person name="Degnes K."/>
            <person name="Klinkenberg G."/>
            <person name="Sletta H."/>
            <person name="Wentzel A."/>
            <person name="Liles M.R."/>
        </authorList>
    </citation>
    <scope>NUCLEOTIDE SEQUENCE</scope>
    <source>
        <strain evidence="4">DSM 41794</strain>
    </source>
</reference>
<comment type="caution">
    <text evidence="4">The sequence shown here is derived from an EMBL/GenBank/DDBJ whole genome shotgun (WGS) entry which is preliminary data.</text>
</comment>
<feature type="region of interest" description="Disordered" evidence="1">
    <location>
        <begin position="43"/>
        <end position="73"/>
    </location>
</feature>
<gene>
    <name evidence="4" type="ORF">J0695_35810</name>
</gene>
<accession>A0A939FF98</accession>
<protein>
    <recommendedName>
        <fullName evidence="6">Gram-positive cocci surface proteins LPxTG domain-containing protein</fullName>
    </recommendedName>
</protein>
<dbReference type="EMBL" id="JAFLRJ010000497">
    <property type="protein sequence ID" value="MBO0517091.1"/>
    <property type="molecule type" value="Genomic_DNA"/>
</dbReference>
<feature type="chain" id="PRO_5037553243" description="Gram-positive cocci surface proteins LPxTG domain-containing protein" evidence="3">
    <location>
        <begin position="27"/>
        <end position="131"/>
    </location>
</feature>